<organism evidence="1 2">
    <name type="scientific">Radiobacillus deserti</name>
    <dbReference type="NCBI Taxonomy" id="2594883"/>
    <lineage>
        <taxon>Bacteria</taxon>
        <taxon>Bacillati</taxon>
        <taxon>Bacillota</taxon>
        <taxon>Bacilli</taxon>
        <taxon>Bacillales</taxon>
        <taxon>Bacillaceae</taxon>
        <taxon>Radiobacillus</taxon>
    </lineage>
</organism>
<gene>
    <name evidence="1" type="ORF">FN924_11260</name>
</gene>
<accession>A0A516KH41</accession>
<dbReference type="EMBL" id="CP041666">
    <property type="protein sequence ID" value="QDP40712.1"/>
    <property type="molecule type" value="Genomic_DNA"/>
</dbReference>
<proteinExistence type="predicted"/>
<sequence length="70" mass="7727">MWDNSVKLLTKSEPLFGVLSKIRIMVRMFSPTYLMAVSPTLLGDAVTPITSAIAEYSALASHVHYSVLEQ</sequence>
<evidence type="ECO:0000313" key="2">
    <source>
        <dbReference type="Proteomes" id="UP000315215"/>
    </source>
</evidence>
<dbReference type="RefSeq" id="WP_143894526.1">
    <property type="nucleotide sequence ID" value="NZ_CP041666.1"/>
</dbReference>
<dbReference type="AlphaFoldDB" id="A0A516KH41"/>
<evidence type="ECO:0000313" key="1">
    <source>
        <dbReference type="EMBL" id="QDP40712.1"/>
    </source>
</evidence>
<keyword evidence="2" id="KW-1185">Reference proteome</keyword>
<dbReference type="Proteomes" id="UP000315215">
    <property type="component" value="Chromosome"/>
</dbReference>
<protein>
    <submittedName>
        <fullName evidence="1">Uncharacterized protein</fullName>
    </submittedName>
</protein>
<dbReference type="KEGG" id="aqt:FN924_11260"/>
<name>A0A516KH41_9BACI</name>
<reference evidence="1 2" key="1">
    <citation type="submission" date="2019-07" db="EMBL/GenBank/DDBJ databases">
        <authorList>
            <person name="Li J."/>
        </authorList>
    </citation>
    <scope>NUCLEOTIDE SEQUENCE [LARGE SCALE GENOMIC DNA]</scope>
    <source>
        <strain evidence="1 2">TKL69</strain>
    </source>
</reference>